<dbReference type="Gene3D" id="1.25.40.10">
    <property type="entry name" value="Tetratricopeptide repeat domain"/>
    <property type="match status" value="2"/>
</dbReference>
<evidence type="ECO:0000256" key="1">
    <source>
        <dbReference type="PROSITE-ProRule" id="PRU00339"/>
    </source>
</evidence>
<evidence type="ECO:0000313" key="4">
    <source>
        <dbReference type="EMBL" id="QCW98890.1"/>
    </source>
</evidence>
<keyword evidence="2" id="KW-0472">Membrane</keyword>
<dbReference type="InterPro" id="IPR019734">
    <property type="entry name" value="TPR_rpt"/>
</dbReference>
<gene>
    <name evidence="4" type="ORF">FGM00_01665</name>
</gene>
<reference evidence="4 5" key="1">
    <citation type="submission" date="2019-05" db="EMBL/GenBank/DDBJ databases">
        <title>Genome sequencing of F202Z8.</title>
        <authorList>
            <person name="Kwon Y.M."/>
        </authorList>
    </citation>
    <scope>NUCLEOTIDE SEQUENCE [LARGE SCALE GENOMIC DNA]</scope>
    <source>
        <strain evidence="4 5">F202Z8</strain>
    </source>
</reference>
<dbReference type="AlphaFoldDB" id="A0A5B7SPG4"/>
<feature type="domain" description="CHAT" evidence="3">
    <location>
        <begin position="619"/>
        <end position="884"/>
    </location>
</feature>
<dbReference type="PROSITE" id="PS50005">
    <property type="entry name" value="TPR"/>
    <property type="match status" value="1"/>
</dbReference>
<dbReference type="Pfam" id="PF12770">
    <property type="entry name" value="CHAT"/>
    <property type="match status" value="1"/>
</dbReference>
<dbReference type="PANTHER" id="PTHR10098">
    <property type="entry name" value="RAPSYN-RELATED"/>
    <property type="match status" value="1"/>
</dbReference>
<name>A0A5B7SPG4_9FLAO</name>
<keyword evidence="2" id="KW-1133">Transmembrane helix</keyword>
<evidence type="ECO:0000313" key="5">
    <source>
        <dbReference type="Proteomes" id="UP000310017"/>
    </source>
</evidence>
<dbReference type="Proteomes" id="UP000310017">
    <property type="component" value="Chromosome"/>
</dbReference>
<proteinExistence type="predicted"/>
<feature type="transmembrane region" description="Helical" evidence="2">
    <location>
        <begin position="898"/>
        <end position="916"/>
    </location>
</feature>
<keyword evidence="2" id="KW-0812">Transmembrane</keyword>
<keyword evidence="5" id="KW-1185">Reference proteome</keyword>
<sequence>MKHLLLRQFSCFLLFFVGHLCQAQHQDLLDIIATGGTSEIKQQKIDSFFLANEEAMSPTLLADCYHDVASKWYYDQWWTTGAEKDIQNAIDFTTKALLLKKELPSLEKGSLEKTAFNLGTFHYFKGDYYKALDSFRFLANNGKDSEAIQDAKLELGALYVELGDFYKGIGQFTDMITFYNGPNSKTSKNFNLLDAYIGRAEVYSTIDNQLFNDKIAADLKKVDSLIDRAAQEEIQFKKRRVDQFKGNRFLKIGEYERAIAHHEAVLADSLNLYPDELARVLNSIGFSNMQLKRNEEALIHLEKAIINDENYSSPYENLGDLYLAQNEFEKGLYQYQKAIIYATDKNRKIAYDDLITEQDFELAPDKIQLLSHVVTKANGWLRYYEYDTNNEHLNHALKTFALADKLVDIIRFESTENQSKLFWREKGSSLYMKAVETSYLLDRPQQAYYFMERNKALLLLEDVTNEMAKEITQLPDSIAKREFDLKRSILLAENELQIATATSDGALEELRESIADQKREYDRFTALLTTAFPDYAKLKRKVDVLPYKKFKAHHLSEKEVVLQYILNDQQGYGLMSSPDQTFFFKLENPKELNEKLLELYAQLTDVSSSTEKLSNYKNTAHEVYRSLLPEKVQNTIKGKKLTIVADYLLQQIPFEALVANLEQSTYLIEEVEIRYAYSMSYLDAKKEIIHQPEKELLGLAPINFTTLGLPKLAFSGEEVNQVHEMYSGEMALNEDATKSRLLKNMGDFKILHLSTHADAGAGNNPWIAFSDQKLFLNEIYATKNQADMVVLSGCNTSVGELRKGEGAMSLARGFFHSGAKSVVSSLWTITDKSSKNLMTDFYEGLEKGLTKSAALRKAKIAYIDKFKGTTVSPSFWAGLIVIGDNSPITESAWTNKRWPWMTLGTILVLGAGLLFYRKMNS</sequence>
<evidence type="ECO:0000256" key="2">
    <source>
        <dbReference type="SAM" id="Phobius"/>
    </source>
</evidence>
<dbReference type="InterPro" id="IPR011990">
    <property type="entry name" value="TPR-like_helical_dom_sf"/>
</dbReference>
<dbReference type="SMART" id="SM00028">
    <property type="entry name" value="TPR"/>
    <property type="match status" value="3"/>
</dbReference>
<keyword evidence="1" id="KW-0802">TPR repeat</keyword>
<dbReference type="SUPFAM" id="SSF48452">
    <property type="entry name" value="TPR-like"/>
    <property type="match status" value="2"/>
</dbReference>
<dbReference type="InterPro" id="IPR024983">
    <property type="entry name" value="CHAT_dom"/>
</dbReference>
<feature type="repeat" description="TPR" evidence="1">
    <location>
        <begin position="312"/>
        <end position="345"/>
    </location>
</feature>
<dbReference type="RefSeq" id="WP_138851245.1">
    <property type="nucleotide sequence ID" value="NZ_CP040710.1"/>
</dbReference>
<dbReference type="EMBL" id="CP040710">
    <property type="protein sequence ID" value="QCW98890.1"/>
    <property type="molecule type" value="Genomic_DNA"/>
</dbReference>
<accession>A0A5B7SPG4</accession>
<dbReference type="PANTHER" id="PTHR10098:SF112">
    <property type="entry name" value="SLR0380 PROTEIN"/>
    <property type="match status" value="1"/>
</dbReference>
<evidence type="ECO:0000259" key="3">
    <source>
        <dbReference type="Pfam" id="PF12770"/>
    </source>
</evidence>
<dbReference type="KEGG" id="asag:FGM00_01665"/>
<dbReference type="OrthoDB" id="9771112at2"/>
<organism evidence="4 5">
    <name type="scientific">Aggregatimonas sangjinii</name>
    <dbReference type="NCBI Taxonomy" id="2583587"/>
    <lineage>
        <taxon>Bacteria</taxon>
        <taxon>Pseudomonadati</taxon>
        <taxon>Bacteroidota</taxon>
        <taxon>Flavobacteriia</taxon>
        <taxon>Flavobacteriales</taxon>
        <taxon>Flavobacteriaceae</taxon>
        <taxon>Aggregatimonas</taxon>
    </lineage>
</organism>
<protein>
    <submittedName>
        <fullName evidence="4">CHAT domain-containing protein</fullName>
    </submittedName>
</protein>